<dbReference type="InterPro" id="IPR036457">
    <property type="entry name" value="PPM-type-like_dom_sf"/>
</dbReference>
<evidence type="ECO:0008006" key="3">
    <source>
        <dbReference type="Google" id="ProtNLM"/>
    </source>
</evidence>
<name>A0A512HKH5_9HYPH</name>
<dbReference type="EMBL" id="BJZP01000014">
    <property type="protein sequence ID" value="GEO85947.1"/>
    <property type="molecule type" value="Genomic_DNA"/>
</dbReference>
<dbReference type="Gene3D" id="3.60.40.10">
    <property type="entry name" value="PPM-type phosphatase domain"/>
    <property type="match status" value="1"/>
</dbReference>
<sequence>MAFAIQWHCQQGTRTADNRDHVGIGIRGDSILSIVLDGSTAGSASGLFAREIARRVVDWFVTTVAEITAETVTEQLRMTHAVLAADFKKDSASYVLVYAAAALPAIVLHAGDCLLGHRDADGRISWLLQPHTLANALTAVPHDVLAKSDARHVLTRSFRSRSFIAPDLTMIDLRDQTLFVATDGFWADLDLDGQNAFVEGRFPSNDAERDDRGVLSISRTTATSLTSVAGTHAPESLYLRRT</sequence>
<proteinExistence type="predicted"/>
<dbReference type="SUPFAM" id="SSF81606">
    <property type="entry name" value="PP2C-like"/>
    <property type="match status" value="1"/>
</dbReference>
<accession>A0A512HKH5</accession>
<evidence type="ECO:0000313" key="1">
    <source>
        <dbReference type="EMBL" id="GEO85947.1"/>
    </source>
</evidence>
<gene>
    <name evidence="1" type="ORF">RNA01_28790</name>
</gene>
<keyword evidence="2" id="KW-1185">Reference proteome</keyword>
<comment type="caution">
    <text evidence="1">The sequence shown here is derived from an EMBL/GenBank/DDBJ whole genome shotgun (WGS) entry which is preliminary data.</text>
</comment>
<evidence type="ECO:0000313" key="2">
    <source>
        <dbReference type="Proteomes" id="UP000321717"/>
    </source>
</evidence>
<protein>
    <recommendedName>
        <fullName evidence="3">Serine/threonine protein phosphatase PrpC</fullName>
    </recommendedName>
</protein>
<organism evidence="1 2">
    <name type="scientific">Ciceribacter naphthalenivorans</name>
    <dbReference type="NCBI Taxonomy" id="1118451"/>
    <lineage>
        <taxon>Bacteria</taxon>
        <taxon>Pseudomonadati</taxon>
        <taxon>Pseudomonadota</taxon>
        <taxon>Alphaproteobacteria</taxon>
        <taxon>Hyphomicrobiales</taxon>
        <taxon>Rhizobiaceae</taxon>
        <taxon>Ciceribacter</taxon>
    </lineage>
</organism>
<dbReference type="AlphaFoldDB" id="A0A512HKH5"/>
<dbReference type="Proteomes" id="UP000321717">
    <property type="component" value="Unassembled WGS sequence"/>
</dbReference>
<reference evidence="1 2" key="1">
    <citation type="submission" date="2019-07" db="EMBL/GenBank/DDBJ databases">
        <title>Whole genome shotgun sequence of Rhizobium naphthalenivorans NBRC 107585.</title>
        <authorList>
            <person name="Hosoyama A."/>
            <person name="Uohara A."/>
            <person name="Ohji S."/>
            <person name="Ichikawa N."/>
        </authorList>
    </citation>
    <scope>NUCLEOTIDE SEQUENCE [LARGE SCALE GENOMIC DNA]</scope>
    <source>
        <strain evidence="1 2">NBRC 107585</strain>
    </source>
</reference>